<organism evidence="1 2">
    <name type="scientific">Pisolithus microcarpus 441</name>
    <dbReference type="NCBI Taxonomy" id="765257"/>
    <lineage>
        <taxon>Eukaryota</taxon>
        <taxon>Fungi</taxon>
        <taxon>Dikarya</taxon>
        <taxon>Basidiomycota</taxon>
        <taxon>Agaricomycotina</taxon>
        <taxon>Agaricomycetes</taxon>
        <taxon>Agaricomycetidae</taxon>
        <taxon>Boletales</taxon>
        <taxon>Sclerodermatineae</taxon>
        <taxon>Pisolithaceae</taxon>
        <taxon>Pisolithus</taxon>
    </lineage>
</organism>
<dbReference type="Proteomes" id="UP000054018">
    <property type="component" value="Unassembled WGS sequence"/>
</dbReference>
<sequence>MCSSVNVEQDLPNSSPETEGTVCWHLHLPAACDFFEYLLDVILGHSSESYSSSASELVIFPISKSAPHLLCNINISMERAPAERREDYHSSRLLNLLANGVATRLGLVISGTDVFPLQTVS</sequence>
<evidence type="ECO:0000313" key="1">
    <source>
        <dbReference type="EMBL" id="KIK16709.1"/>
    </source>
</evidence>
<evidence type="ECO:0000313" key="2">
    <source>
        <dbReference type="Proteomes" id="UP000054018"/>
    </source>
</evidence>
<name>A0A0C9YS21_9AGAM</name>
<reference evidence="1 2" key="1">
    <citation type="submission" date="2014-04" db="EMBL/GenBank/DDBJ databases">
        <authorList>
            <consortium name="DOE Joint Genome Institute"/>
            <person name="Kuo A."/>
            <person name="Kohler A."/>
            <person name="Costa M.D."/>
            <person name="Nagy L.G."/>
            <person name="Floudas D."/>
            <person name="Copeland A."/>
            <person name="Barry K.W."/>
            <person name="Cichocki N."/>
            <person name="Veneault-Fourrey C."/>
            <person name="LaButti K."/>
            <person name="Lindquist E.A."/>
            <person name="Lipzen A."/>
            <person name="Lundell T."/>
            <person name="Morin E."/>
            <person name="Murat C."/>
            <person name="Sun H."/>
            <person name="Tunlid A."/>
            <person name="Henrissat B."/>
            <person name="Grigoriev I.V."/>
            <person name="Hibbett D.S."/>
            <person name="Martin F."/>
            <person name="Nordberg H.P."/>
            <person name="Cantor M.N."/>
            <person name="Hua S.X."/>
        </authorList>
    </citation>
    <scope>NUCLEOTIDE SEQUENCE [LARGE SCALE GENOMIC DNA]</scope>
    <source>
        <strain evidence="1 2">441</strain>
    </source>
</reference>
<gene>
    <name evidence="1" type="ORF">PISMIDRAFT_686090</name>
</gene>
<proteinExistence type="predicted"/>
<dbReference type="EMBL" id="KN833849">
    <property type="protein sequence ID" value="KIK16709.1"/>
    <property type="molecule type" value="Genomic_DNA"/>
</dbReference>
<dbReference type="AlphaFoldDB" id="A0A0C9YS21"/>
<reference evidence="2" key="2">
    <citation type="submission" date="2015-01" db="EMBL/GenBank/DDBJ databases">
        <title>Evolutionary Origins and Diversification of the Mycorrhizal Mutualists.</title>
        <authorList>
            <consortium name="DOE Joint Genome Institute"/>
            <consortium name="Mycorrhizal Genomics Consortium"/>
            <person name="Kohler A."/>
            <person name="Kuo A."/>
            <person name="Nagy L.G."/>
            <person name="Floudas D."/>
            <person name="Copeland A."/>
            <person name="Barry K.W."/>
            <person name="Cichocki N."/>
            <person name="Veneault-Fourrey C."/>
            <person name="LaButti K."/>
            <person name="Lindquist E.A."/>
            <person name="Lipzen A."/>
            <person name="Lundell T."/>
            <person name="Morin E."/>
            <person name="Murat C."/>
            <person name="Riley R."/>
            <person name="Ohm R."/>
            <person name="Sun H."/>
            <person name="Tunlid A."/>
            <person name="Henrissat B."/>
            <person name="Grigoriev I.V."/>
            <person name="Hibbett D.S."/>
            <person name="Martin F."/>
        </authorList>
    </citation>
    <scope>NUCLEOTIDE SEQUENCE [LARGE SCALE GENOMIC DNA]</scope>
    <source>
        <strain evidence="2">441</strain>
    </source>
</reference>
<dbReference type="HOGENOM" id="CLU_2038954_0_0_1"/>
<accession>A0A0C9YS21</accession>
<keyword evidence="2" id="KW-1185">Reference proteome</keyword>
<protein>
    <submittedName>
        <fullName evidence="1">Uncharacterized protein</fullName>
    </submittedName>
</protein>